<keyword evidence="9" id="KW-1185">Reference proteome</keyword>
<name>A0A0P1B6U9_PLAHL</name>
<evidence type="ECO:0000313" key="8">
    <source>
        <dbReference type="EMBL" id="CEG50073.1"/>
    </source>
</evidence>
<dbReference type="PROSITE" id="PS50082">
    <property type="entry name" value="WD_REPEATS_2"/>
    <property type="match status" value="2"/>
</dbReference>
<dbReference type="Pfam" id="PF00400">
    <property type="entry name" value="WD40"/>
    <property type="match status" value="2"/>
</dbReference>
<dbReference type="GO" id="GO:0000285">
    <property type="term" value="F:1-phosphatidylinositol-3-phosphate 5-kinase activity"/>
    <property type="evidence" value="ECO:0007669"/>
    <property type="project" value="UniProtKB-EC"/>
</dbReference>
<dbReference type="FunFam" id="3.50.7.10:FF:000007">
    <property type="entry name" value="1-phosphatidylinositol 3-phosphate 5-kinase isoform X1"/>
    <property type="match status" value="1"/>
</dbReference>
<dbReference type="GO" id="GO:0046488">
    <property type="term" value="P:phosphatidylinositol metabolic process"/>
    <property type="evidence" value="ECO:0007669"/>
    <property type="project" value="InterPro"/>
</dbReference>
<evidence type="ECO:0000256" key="1">
    <source>
        <dbReference type="ARBA" id="ARBA00012009"/>
    </source>
</evidence>
<dbReference type="InterPro" id="IPR002423">
    <property type="entry name" value="Cpn60/GroEL/TCP-1"/>
</dbReference>
<evidence type="ECO:0000313" key="9">
    <source>
        <dbReference type="Proteomes" id="UP000054928"/>
    </source>
</evidence>
<dbReference type="Pfam" id="PF00118">
    <property type="entry name" value="Cpn60_TCP1"/>
    <property type="match status" value="1"/>
</dbReference>
<dbReference type="RefSeq" id="XP_024586442.1">
    <property type="nucleotide sequence ID" value="XM_024721332.1"/>
</dbReference>
<proteinExistence type="predicted"/>
<dbReference type="Proteomes" id="UP000054928">
    <property type="component" value="Unassembled WGS sequence"/>
</dbReference>
<protein>
    <recommendedName>
        <fullName evidence="1">1-phosphatidylinositol-3-phosphate 5-kinase</fullName>
        <ecNumber evidence="1">2.7.1.150</ecNumber>
    </recommendedName>
</protein>
<keyword evidence="4" id="KW-0862">Zinc</keyword>
<dbReference type="EC" id="2.7.1.150" evidence="1"/>
<dbReference type="InterPro" id="IPR027484">
    <property type="entry name" value="PInositol-4-P-5-kinase_N"/>
</dbReference>
<keyword evidence="8" id="KW-0418">Kinase</keyword>
<keyword evidence="6" id="KW-0853">WD repeat</keyword>
<dbReference type="SMART" id="SM00064">
    <property type="entry name" value="FYVE"/>
    <property type="match status" value="1"/>
</dbReference>
<dbReference type="FunFam" id="2.130.10.10:FF:002907">
    <property type="entry name" value="Uncharacterized protein"/>
    <property type="match status" value="1"/>
</dbReference>
<dbReference type="PANTHER" id="PTHR45748">
    <property type="entry name" value="1-PHOSPHATIDYLINOSITOL 3-PHOSPHATE 5-KINASE-RELATED"/>
    <property type="match status" value="1"/>
</dbReference>
<dbReference type="SMART" id="SM00330">
    <property type="entry name" value="PIPKc"/>
    <property type="match status" value="1"/>
</dbReference>
<dbReference type="InterPro" id="IPR017455">
    <property type="entry name" value="Znf_FYVE-rel"/>
</dbReference>
<feature type="repeat" description="WD" evidence="6">
    <location>
        <begin position="1614"/>
        <end position="1656"/>
    </location>
</feature>
<dbReference type="SUPFAM" id="SSF50978">
    <property type="entry name" value="WD40 repeat-like"/>
    <property type="match status" value="1"/>
</dbReference>
<dbReference type="InterPro" id="IPR001680">
    <property type="entry name" value="WD40_rpt"/>
</dbReference>
<dbReference type="PANTHER" id="PTHR45748:SF7">
    <property type="entry name" value="1-PHOSPHATIDYLINOSITOL 3-PHOSPHATE 5-KINASE-RELATED"/>
    <property type="match status" value="1"/>
</dbReference>
<accession>A0A0P1B6U9</accession>
<dbReference type="GO" id="GO:0008270">
    <property type="term" value="F:zinc ion binding"/>
    <property type="evidence" value="ECO:0007669"/>
    <property type="project" value="UniProtKB-KW"/>
</dbReference>
<dbReference type="STRING" id="4781.A0A0P1B6U9"/>
<dbReference type="EMBL" id="CCYD01003101">
    <property type="protein sequence ID" value="CEG50073.1"/>
    <property type="molecule type" value="Genomic_DNA"/>
</dbReference>
<dbReference type="Gene3D" id="3.30.40.10">
    <property type="entry name" value="Zinc/RING finger domain, C3HC4 (zinc finger)"/>
    <property type="match status" value="1"/>
</dbReference>
<dbReference type="Gene3D" id="3.30.800.10">
    <property type="entry name" value="Phosphatidylinositol Phosphate Kinase II Beta"/>
    <property type="match status" value="1"/>
</dbReference>
<dbReference type="CDD" id="cd15725">
    <property type="entry name" value="FYVE_PIKfyve_Fab1"/>
    <property type="match status" value="1"/>
</dbReference>
<dbReference type="GO" id="GO:0005524">
    <property type="term" value="F:ATP binding"/>
    <property type="evidence" value="ECO:0007669"/>
    <property type="project" value="InterPro"/>
</dbReference>
<dbReference type="InterPro" id="IPR027483">
    <property type="entry name" value="PInositol-4-P-4/5-kinase_C_sf"/>
</dbReference>
<keyword evidence="8" id="KW-0808">Transferase</keyword>
<dbReference type="InterPro" id="IPR015943">
    <property type="entry name" value="WD40/YVTN_repeat-like_dom_sf"/>
</dbReference>
<evidence type="ECO:0000256" key="3">
    <source>
        <dbReference type="ARBA" id="ARBA00022771"/>
    </source>
</evidence>
<dbReference type="InterPro" id="IPR011011">
    <property type="entry name" value="Znf_FYVE_PHD"/>
</dbReference>
<dbReference type="SUPFAM" id="SSF52029">
    <property type="entry name" value="GroEL apical domain-like"/>
    <property type="match status" value="1"/>
</dbReference>
<dbReference type="InterPro" id="IPR002498">
    <property type="entry name" value="PInositol-4-P-4/5-kinase_core"/>
</dbReference>
<dbReference type="InterPro" id="IPR013083">
    <property type="entry name" value="Znf_RING/FYVE/PHD"/>
</dbReference>
<dbReference type="InterPro" id="IPR000306">
    <property type="entry name" value="Znf_FYVE"/>
</dbReference>
<sequence>MANAESRLMPNKCLDKNISRLTSFPIPGSLSSTLQESKNSNSAVPPAKTYSSLASAKNQYWMPDHLCKVCYECSTAFSLFRRRHHCRLCGQIFCYECSNNFIDGTPHDFPSAIRVCTFCLQFADETVKGTTEVMISRQNLLQSPSRAEMSEDSLMRQSDKFSSHYHFGLVDNRKPSPLVFVPPNHRNEVSSLLSPVDTNISDSGDLQQSAELTTLVINPAKVFSGSTTHQKHHSQANARNRHLSAELLDAFESGGLMEVDGITSKSGYCTDIKVQKHLSSSQGRNLYTQREIVLDKYMHIAHDRIRDGINKILSALSNGLSELESFDLDQLASTLEDMAFVVTGHLLFSMKFRSASGFNYSNLVKVKSIALPATVQTKQSYNFKWLAGTVCHKHLSHKQMARQIVNPRIMLFGCGISYDRSNGAGRMSSLDTLLEQERSYMAILVDKITALEPDVIFVEKTVSRYAQELLCERRIAIVLNVKCEVLRRIARHVGAKIIPTVDHVDKVNPAHVIGHCRSFVVESIPVISDEGLSIVHQPLQALADVSIKAQSIPNRLRTDTYLYLDGCDPLNGCTVLITGPLKQSLRTLKRMTRSILSMTYQLLLEAHVLSDFNLSDSLGTTFIETQRSIWCTTSTLRVCDPGSANPRYHQCAEAKHLCITACSDEDVSFGNFLIQELSALSLKCRNVKCSYLMANHIHTFSCRTGTIVISFEELTNLNKQSLPISKGQVHDTEVTEHILTSSSELSRTMGSGLNASLLTAKSLASINQTTTHEDDCGIATDDRFPAVIFWRWCRECKSYISPFIPLKRYIYKYSFARFLEVLFMEAEGSLLPISSSSTCVHTSLESHVLLFSIGNSVARFDVKKQVVLRLSRVKSNCSTDECFSWEMIERAAVNKEVVTRLESLKWQLKSIVESFEKKVQEIYQAVDALELSDFDHHHARLILEIMCISKILRSGHATFTCKFTQLEPESASSLADCDATQRALYVFACKWITCMVRLREIIKQHLSPEPASSVPICNSSTPGGNTFDPVDILAPMRSHEEFVLTPSAIAQRPHWIEGSQSLARCRSSAALSSLIKPEPSTQSAGSFSSTIASFDSFKRLSIPYTGSTTGVDVEKEKSGRKDALLDLYRILGQSDPQHDITINLPDALIAGHPSLPNLSKSRVVLVDETIPITFVAYALSTYSYEEELDGWKLQVHNEAAESVVSEISMLDCASTNWSRAALETKLDAPFKFTAIELPLHVSLLSCKPSLSVSSSWEMSMVAYCPLQFEILRELFCGDLPDFVLSISHVMNWDANGGKSGASFYRSFDDRFVIKHISSKELQSFLGCLPGYFRKWCDIFVSWKTRFTVQSSEFDDRVLLDGNFLEFTKGYPMGILAEDQHFILKAVQNDTEFLSSINIVDYSMVLGLSYLPNDTGTQQRVPSKMTLGIIDYLRQFDLIKRVESVGKSVDIHMPRRAVLCDRPFITYPTRDRLYGLCWRPDVSSLRIAASTFIPGEYANKIEIFHPTANQKEIVSALEIDHPYPPTKIMWSPASLGSHVELLATTADFLRLWTISDSTIELHSRFTGKKSNNNACAPLSSFDWNEVEPNIIGTSSTGNTCIIWDINQPTSPKNQIVTHDTEVYDIAFSSADSNKFASVGGDGSMRVFDLRALESSTIVYKTPCETPLLRLAWNKRDDRFIATFADDSTKISVIDLRRPIYPMAELDQHKGGVNSMSWSPHSRYDLCSAGEDNTAIVYDICAQMTRSGDNAEGPCYTLLKSDEPINQIRWSPTEPNCVALCDEKALHVVQM</sequence>
<dbReference type="OMA" id="KMERNGY"/>
<dbReference type="SUPFAM" id="SSF57903">
    <property type="entry name" value="FYVE/PHD zinc finger"/>
    <property type="match status" value="1"/>
</dbReference>
<dbReference type="Gene3D" id="2.130.10.10">
    <property type="entry name" value="YVTN repeat-like/Quinoprotein amine dehydrogenase"/>
    <property type="match status" value="1"/>
</dbReference>
<dbReference type="Gene3D" id="3.50.7.10">
    <property type="entry name" value="GroEL"/>
    <property type="match status" value="1"/>
</dbReference>
<dbReference type="SMART" id="SM00320">
    <property type="entry name" value="WD40"/>
    <property type="match status" value="4"/>
</dbReference>
<keyword evidence="2" id="KW-0479">Metal-binding</keyword>
<evidence type="ECO:0000256" key="5">
    <source>
        <dbReference type="PROSITE-ProRule" id="PRU00091"/>
    </source>
</evidence>
<reference evidence="9" key="1">
    <citation type="submission" date="2014-09" db="EMBL/GenBank/DDBJ databases">
        <authorList>
            <person name="Sharma Rahul"/>
            <person name="Thines Marco"/>
        </authorList>
    </citation>
    <scope>NUCLEOTIDE SEQUENCE [LARGE SCALE GENOMIC DNA]</scope>
</reference>
<dbReference type="SUPFAM" id="SSF56104">
    <property type="entry name" value="SAICAR synthase-like"/>
    <property type="match status" value="1"/>
</dbReference>
<dbReference type="GeneID" id="36402856"/>
<dbReference type="Gene3D" id="3.30.810.10">
    <property type="entry name" value="2-Layer Sandwich"/>
    <property type="match status" value="1"/>
</dbReference>
<dbReference type="InterPro" id="IPR036322">
    <property type="entry name" value="WD40_repeat_dom_sf"/>
</dbReference>
<dbReference type="InterPro" id="IPR027409">
    <property type="entry name" value="GroEL-like_apical_dom_sf"/>
</dbReference>
<evidence type="ECO:0000256" key="2">
    <source>
        <dbReference type="ARBA" id="ARBA00022723"/>
    </source>
</evidence>
<evidence type="ECO:0000259" key="7">
    <source>
        <dbReference type="PROSITE" id="PS50178"/>
    </source>
</evidence>
<dbReference type="OrthoDB" id="158357at2759"/>
<evidence type="ECO:0000256" key="4">
    <source>
        <dbReference type="ARBA" id="ARBA00022833"/>
    </source>
</evidence>
<organism evidence="8 9">
    <name type="scientific">Plasmopara halstedii</name>
    <name type="common">Downy mildew of sunflower</name>
    <dbReference type="NCBI Taxonomy" id="4781"/>
    <lineage>
        <taxon>Eukaryota</taxon>
        <taxon>Sar</taxon>
        <taxon>Stramenopiles</taxon>
        <taxon>Oomycota</taxon>
        <taxon>Peronosporomycetes</taxon>
        <taxon>Peronosporales</taxon>
        <taxon>Peronosporaceae</taxon>
        <taxon>Plasmopara</taxon>
    </lineage>
</organism>
<keyword evidence="3 5" id="KW-0863">Zinc-finger</keyword>
<feature type="repeat" description="WD" evidence="6">
    <location>
        <begin position="1704"/>
        <end position="1738"/>
    </location>
</feature>
<feature type="domain" description="FYVE-type" evidence="7">
    <location>
        <begin position="70"/>
        <end position="124"/>
    </location>
</feature>
<dbReference type="Pfam" id="PF01504">
    <property type="entry name" value="PIP5K"/>
    <property type="match status" value="2"/>
</dbReference>
<dbReference type="PROSITE" id="PS50178">
    <property type="entry name" value="ZF_FYVE"/>
    <property type="match status" value="1"/>
</dbReference>
<evidence type="ECO:0000256" key="6">
    <source>
        <dbReference type="PROSITE-ProRule" id="PRU00221"/>
    </source>
</evidence>
<dbReference type="Pfam" id="PF01363">
    <property type="entry name" value="FYVE"/>
    <property type="match status" value="1"/>
</dbReference>